<reference evidence="2 3" key="1">
    <citation type="submission" date="2013-05" db="EMBL/GenBank/DDBJ databases">
        <title>Draft genome of the parasitic nematode Anyclostoma ceylanicum.</title>
        <authorList>
            <person name="Mitreva M."/>
        </authorList>
    </citation>
    <scope>NUCLEOTIDE SEQUENCE [LARGE SCALE GENOMIC DNA]</scope>
</reference>
<organism evidence="2 3">
    <name type="scientific">Ancylostoma ceylanicum</name>
    <dbReference type="NCBI Taxonomy" id="53326"/>
    <lineage>
        <taxon>Eukaryota</taxon>
        <taxon>Metazoa</taxon>
        <taxon>Ecdysozoa</taxon>
        <taxon>Nematoda</taxon>
        <taxon>Chromadorea</taxon>
        <taxon>Rhabditida</taxon>
        <taxon>Rhabditina</taxon>
        <taxon>Rhabditomorpha</taxon>
        <taxon>Strongyloidea</taxon>
        <taxon>Ancylostomatidae</taxon>
        <taxon>Ancylostomatinae</taxon>
        <taxon>Ancylostoma</taxon>
    </lineage>
</organism>
<dbReference type="Gene3D" id="1.10.340.70">
    <property type="match status" value="1"/>
</dbReference>
<sequence>MGWMVPLFHKAKLFLQSLWKAQLEWDDRLTETQQLEWEKICADMAGFEKSIPRFLAQKFSNGILITFTDASSEAMAACVYLRSKNAVNLLMAKGKLPPLDSKMTVPKLELNALTLVISQLSSTVKISRVLILSDSEIALNWIKSLLRSDVGPFVKNRVWEGSPDNWEEMYKPVPIETAVGDDLDLSATSISAVSITTSPTPSLDKNLFQSRHNRNMSTVRRIVVYVCRFIRIFIKRVNTTRNSPVKLSRLLHMDYNTEYSSLSGTEIAIASKILVKHHQISCLSPQIMKFLHNLNLREDEDGILRCHGRLGTSALGFSAKCPMFVLQKSWLSQLIINDYHNRGHPSTSHTIANIRQHYWIPKLRSQVTSVIRRCVVCQKFNNLPYKYPEQTDLPSRRV</sequence>
<feature type="domain" description="Integrase zinc-binding" evidence="1">
    <location>
        <begin position="332"/>
        <end position="381"/>
    </location>
</feature>
<dbReference type="InterPro" id="IPR008042">
    <property type="entry name" value="Retrotrans_Pao"/>
</dbReference>
<gene>
    <name evidence="2" type="ORF">ANCCEY_13535</name>
</gene>
<keyword evidence="3" id="KW-1185">Reference proteome</keyword>
<evidence type="ECO:0000259" key="1">
    <source>
        <dbReference type="Pfam" id="PF17921"/>
    </source>
</evidence>
<dbReference type="Pfam" id="PF17921">
    <property type="entry name" value="Integrase_H2C2"/>
    <property type="match status" value="1"/>
</dbReference>
<dbReference type="Pfam" id="PF05380">
    <property type="entry name" value="Peptidase_A17"/>
    <property type="match status" value="1"/>
</dbReference>
<dbReference type="Proteomes" id="UP000054495">
    <property type="component" value="Unassembled WGS sequence"/>
</dbReference>
<accession>A0A0D6LID5</accession>
<name>A0A0D6LID5_9BILA</name>
<protein>
    <submittedName>
        <fullName evidence="2">Pao retrotransposon peptidase</fullName>
    </submittedName>
</protein>
<dbReference type="EMBL" id="KE125695">
    <property type="protein sequence ID" value="EPB67372.1"/>
    <property type="molecule type" value="Genomic_DNA"/>
</dbReference>
<dbReference type="PANTHER" id="PTHR47331">
    <property type="entry name" value="PHD-TYPE DOMAIN-CONTAINING PROTEIN"/>
    <property type="match status" value="1"/>
</dbReference>
<dbReference type="InterPro" id="IPR041588">
    <property type="entry name" value="Integrase_H2C2"/>
</dbReference>
<evidence type="ECO:0000313" key="3">
    <source>
        <dbReference type="Proteomes" id="UP000054495"/>
    </source>
</evidence>
<proteinExistence type="predicted"/>
<evidence type="ECO:0000313" key="2">
    <source>
        <dbReference type="EMBL" id="EPB67372.1"/>
    </source>
</evidence>
<dbReference type="AlphaFoldDB" id="A0A0D6LID5"/>